<dbReference type="EMBL" id="JBFOLJ010000001">
    <property type="protein sequence ID" value="KAL2555437.1"/>
    <property type="molecule type" value="Genomic_DNA"/>
</dbReference>
<evidence type="ECO:0000313" key="1">
    <source>
        <dbReference type="EMBL" id="KAL2555437.1"/>
    </source>
</evidence>
<proteinExistence type="predicted"/>
<keyword evidence="2" id="KW-1185">Reference proteome</keyword>
<comment type="caution">
    <text evidence="1">The sequence shown here is derived from an EMBL/GenBank/DDBJ whole genome shotgun (WGS) entry which is preliminary data.</text>
</comment>
<protein>
    <submittedName>
        <fullName evidence="1">Uncharacterized protein</fullName>
    </submittedName>
</protein>
<name>A0ABD1X0X7_9LAMI</name>
<accession>A0ABD1X0X7</accession>
<sequence length="139" mass="15170">MSSNQNAPKALSFRYENVTAVPSSMTKLVAEILGNQLISATSFGCRGISVTKLVTEIPRQPEMVAEVPRQPQMVAEISWLPRISATSFVMLDGTAVTFSYLNDDALGAFWRSSKEAELGIQFGRVGMNWTEVAVKVRAA</sequence>
<gene>
    <name evidence="1" type="ORF">Fot_00176</name>
</gene>
<evidence type="ECO:0000313" key="2">
    <source>
        <dbReference type="Proteomes" id="UP001604277"/>
    </source>
</evidence>
<organism evidence="1 2">
    <name type="scientific">Forsythia ovata</name>
    <dbReference type="NCBI Taxonomy" id="205694"/>
    <lineage>
        <taxon>Eukaryota</taxon>
        <taxon>Viridiplantae</taxon>
        <taxon>Streptophyta</taxon>
        <taxon>Embryophyta</taxon>
        <taxon>Tracheophyta</taxon>
        <taxon>Spermatophyta</taxon>
        <taxon>Magnoliopsida</taxon>
        <taxon>eudicotyledons</taxon>
        <taxon>Gunneridae</taxon>
        <taxon>Pentapetalae</taxon>
        <taxon>asterids</taxon>
        <taxon>lamiids</taxon>
        <taxon>Lamiales</taxon>
        <taxon>Oleaceae</taxon>
        <taxon>Forsythieae</taxon>
        <taxon>Forsythia</taxon>
    </lineage>
</organism>
<dbReference type="AlphaFoldDB" id="A0ABD1X0X7"/>
<reference evidence="2" key="1">
    <citation type="submission" date="2024-07" db="EMBL/GenBank/DDBJ databases">
        <title>Two chromosome-level genome assemblies of Korean endemic species Abeliophyllum distichum and Forsythia ovata (Oleaceae).</title>
        <authorList>
            <person name="Jang H."/>
        </authorList>
    </citation>
    <scope>NUCLEOTIDE SEQUENCE [LARGE SCALE GENOMIC DNA]</scope>
</reference>
<dbReference type="Proteomes" id="UP001604277">
    <property type="component" value="Unassembled WGS sequence"/>
</dbReference>